<dbReference type="InterPro" id="IPR023198">
    <property type="entry name" value="PGP-like_dom2"/>
</dbReference>
<dbReference type="InterPro" id="IPR041492">
    <property type="entry name" value="HAD_2"/>
</dbReference>
<dbReference type="InterPro" id="IPR036412">
    <property type="entry name" value="HAD-like_sf"/>
</dbReference>
<dbReference type="EMBL" id="JBHUHX010000007">
    <property type="protein sequence ID" value="MFD2110855.1"/>
    <property type="molecule type" value="Genomic_DNA"/>
</dbReference>
<dbReference type="InterPro" id="IPR023214">
    <property type="entry name" value="HAD_sf"/>
</dbReference>
<name>A0ABW4Y566_9GAMM</name>
<dbReference type="InterPro" id="IPR050155">
    <property type="entry name" value="HAD-like_hydrolase_sf"/>
</dbReference>
<organism evidence="5 6">
    <name type="scientific">Thiorhodococcus fuscus</name>
    <dbReference type="NCBI Taxonomy" id="527200"/>
    <lineage>
        <taxon>Bacteria</taxon>
        <taxon>Pseudomonadati</taxon>
        <taxon>Pseudomonadota</taxon>
        <taxon>Gammaproteobacteria</taxon>
        <taxon>Chromatiales</taxon>
        <taxon>Chromatiaceae</taxon>
        <taxon>Thiorhodococcus</taxon>
    </lineage>
</organism>
<evidence type="ECO:0000256" key="1">
    <source>
        <dbReference type="ARBA" id="ARBA00022723"/>
    </source>
</evidence>
<dbReference type="GO" id="GO:0016787">
    <property type="term" value="F:hydrolase activity"/>
    <property type="evidence" value="ECO:0007669"/>
    <property type="project" value="UniProtKB-KW"/>
</dbReference>
<keyword evidence="2 5" id="KW-0378">Hydrolase</keyword>
<accession>A0ABW4Y566</accession>
<comment type="caution">
    <text evidence="5">The sequence shown here is derived from an EMBL/GenBank/DDBJ whole genome shotgun (WGS) entry which is preliminary data.</text>
</comment>
<protein>
    <submittedName>
        <fullName evidence="5">HAD family hydrolase</fullName>
        <ecNumber evidence="5">3.-.-.-</ecNumber>
    </submittedName>
</protein>
<dbReference type="InterPro" id="IPR006439">
    <property type="entry name" value="HAD-SF_hydro_IA"/>
</dbReference>
<evidence type="ECO:0000313" key="5">
    <source>
        <dbReference type="EMBL" id="MFD2110855.1"/>
    </source>
</evidence>
<dbReference type="PANTHER" id="PTHR43434:SF23">
    <property type="entry name" value="PHOSPHOGLYCOLATE PHOSPHATASE"/>
    <property type="match status" value="1"/>
</dbReference>
<dbReference type="EC" id="3.-.-.-" evidence="5"/>
<evidence type="ECO:0000313" key="6">
    <source>
        <dbReference type="Proteomes" id="UP001597337"/>
    </source>
</evidence>
<keyword evidence="4" id="KW-0119">Carbohydrate metabolism</keyword>
<dbReference type="NCBIfam" id="TIGR01549">
    <property type="entry name" value="HAD-SF-IA-v1"/>
    <property type="match status" value="1"/>
</dbReference>
<dbReference type="PANTHER" id="PTHR43434">
    <property type="entry name" value="PHOSPHOGLYCOLATE PHOSPHATASE"/>
    <property type="match status" value="1"/>
</dbReference>
<evidence type="ECO:0000256" key="4">
    <source>
        <dbReference type="ARBA" id="ARBA00023277"/>
    </source>
</evidence>
<dbReference type="RefSeq" id="WP_386023151.1">
    <property type="nucleotide sequence ID" value="NZ_JBHUHX010000007.1"/>
</dbReference>
<reference evidence="6" key="1">
    <citation type="journal article" date="2019" name="Int. J. Syst. Evol. Microbiol.">
        <title>The Global Catalogue of Microorganisms (GCM) 10K type strain sequencing project: providing services to taxonomists for standard genome sequencing and annotation.</title>
        <authorList>
            <consortium name="The Broad Institute Genomics Platform"/>
            <consortium name="The Broad Institute Genome Sequencing Center for Infectious Disease"/>
            <person name="Wu L."/>
            <person name="Ma J."/>
        </authorList>
    </citation>
    <scope>NUCLEOTIDE SEQUENCE [LARGE SCALE GENOMIC DNA]</scope>
    <source>
        <strain evidence="6">KACC 12597</strain>
    </source>
</reference>
<dbReference type="NCBIfam" id="TIGR01509">
    <property type="entry name" value="HAD-SF-IA-v3"/>
    <property type="match status" value="1"/>
</dbReference>
<dbReference type="SFLD" id="SFLDS00003">
    <property type="entry name" value="Haloacid_Dehalogenase"/>
    <property type="match status" value="1"/>
</dbReference>
<keyword evidence="3" id="KW-0460">Magnesium</keyword>
<dbReference type="SUPFAM" id="SSF56784">
    <property type="entry name" value="HAD-like"/>
    <property type="match status" value="1"/>
</dbReference>
<gene>
    <name evidence="5" type="ORF">ACFSJC_03260</name>
</gene>
<dbReference type="Pfam" id="PF13419">
    <property type="entry name" value="HAD_2"/>
    <property type="match status" value="1"/>
</dbReference>
<dbReference type="Gene3D" id="3.40.50.1000">
    <property type="entry name" value="HAD superfamily/HAD-like"/>
    <property type="match status" value="1"/>
</dbReference>
<evidence type="ECO:0000256" key="3">
    <source>
        <dbReference type="ARBA" id="ARBA00022842"/>
    </source>
</evidence>
<sequence length="228" mass="24539">MPEHSALRDGAVLFDLDGTFADTAPDMAAALDRLRARHGQPALPFEQVRPHVSHGARGMLQVGFGLTPEDPDFEPLKAEFLELYTAALVERTRPFPGIPELVDALEARGIPWGIVTNKLTALTEPLMEQLGFRERAACIVCGDTTPRPKPAPDPLLHAADQLGVEPARCWYVGDDVRDIHAGLAAGMGTLAALFGYLGTETAPADWGAHGLIAHPLETLDWLSVPIDS</sequence>
<dbReference type="SFLD" id="SFLDG01129">
    <property type="entry name" value="C1.5:_HAD__Beta-PGM__Phosphata"/>
    <property type="match status" value="1"/>
</dbReference>
<proteinExistence type="predicted"/>
<dbReference type="Gene3D" id="1.10.150.240">
    <property type="entry name" value="Putative phosphatase, domain 2"/>
    <property type="match status" value="1"/>
</dbReference>
<keyword evidence="1" id="KW-0479">Metal-binding</keyword>
<evidence type="ECO:0000256" key="2">
    <source>
        <dbReference type="ARBA" id="ARBA00022801"/>
    </source>
</evidence>
<dbReference type="Proteomes" id="UP001597337">
    <property type="component" value="Unassembled WGS sequence"/>
</dbReference>
<keyword evidence="6" id="KW-1185">Reference proteome</keyword>